<dbReference type="CDD" id="cd05374">
    <property type="entry name" value="17beta-HSD-like_SDR_c"/>
    <property type="match status" value="1"/>
</dbReference>
<evidence type="ECO:0000259" key="4">
    <source>
        <dbReference type="SMART" id="SM00822"/>
    </source>
</evidence>
<dbReference type="PROSITE" id="PS00061">
    <property type="entry name" value="ADH_SHORT"/>
    <property type="match status" value="1"/>
</dbReference>
<keyword evidence="2" id="KW-0560">Oxidoreductase</keyword>
<dbReference type="Gene3D" id="3.40.50.720">
    <property type="entry name" value="NAD(P)-binding Rossmann-like Domain"/>
    <property type="match status" value="1"/>
</dbReference>
<dbReference type="PRINTS" id="PR00081">
    <property type="entry name" value="GDHRDH"/>
</dbReference>
<organism evidence="5 6">
    <name type="scientific">Gracilibacillus xinjiangensis</name>
    <dbReference type="NCBI Taxonomy" id="1193282"/>
    <lineage>
        <taxon>Bacteria</taxon>
        <taxon>Bacillati</taxon>
        <taxon>Bacillota</taxon>
        <taxon>Bacilli</taxon>
        <taxon>Bacillales</taxon>
        <taxon>Bacillaceae</taxon>
        <taxon>Gracilibacillus</taxon>
    </lineage>
</organism>
<dbReference type="InterPro" id="IPR002347">
    <property type="entry name" value="SDR_fam"/>
</dbReference>
<accession>A0ABV8WX50</accession>
<dbReference type="PANTHER" id="PTHR43976:SF16">
    <property type="entry name" value="SHORT-CHAIN DEHYDROGENASE_REDUCTASE FAMILY PROTEIN"/>
    <property type="match status" value="1"/>
</dbReference>
<dbReference type="SUPFAM" id="SSF51735">
    <property type="entry name" value="NAD(P)-binding Rossmann-fold domains"/>
    <property type="match status" value="1"/>
</dbReference>
<evidence type="ECO:0000313" key="6">
    <source>
        <dbReference type="Proteomes" id="UP001595882"/>
    </source>
</evidence>
<dbReference type="NCBIfam" id="NF005372">
    <property type="entry name" value="PRK06914.1"/>
    <property type="match status" value="1"/>
</dbReference>
<evidence type="ECO:0000313" key="5">
    <source>
        <dbReference type="EMBL" id="MFC4402941.1"/>
    </source>
</evidence>
<dbReference type="RefSeq" id="WP_390251008.1">
    <property type="nucleotide sequence ID" value="NZ_JBHSDT010000004.1"/>
</dbReference>
<comment type="caution">
    <text evidence="5">The sequence shown here is derived from an EMBL/GenBank/DDBJ whole genome shotgun (WGS) entry which is preliminary data.</text>
</comment>
<feature type="domain" description="Ketoreductase" evidence="4">
    <location>
        <begin position="2"/>
        <end position="183"/>
    </location>
</feature>
<evidence type="ECO:0000256" key="3">
    <source>
        <dbReference type="RuleBase" id="RU000363"/>
    </source>
</evidence>
<dbReference type="SMART" id="SM00822">
    <property type="entry name" value="PKS_KR"/>
    <property type="match status" value="1"/>
</dbReference>
<protein>
    <submittedName>
        <fullName evidence="5">SDR family oxidoreductase</fullName>
    </submittedName>
</protein>
<dbReference type="EMBL" id="JBHSDT010000004">
    <property type="protein sequence ID" value="MFC4402941.1"/>
    <property type="molecule type" value="Genomic_DNA"/>
</dbReference>
<evidence type="ECO:0000256" key="1">
    <source>
        <dbReference type="ARBA" id="ARBA00006484"/>
    </source>
</evidence>
<dbReference type="InterPro" id="IPR057326">
    <property type="entry name" value="KR_dom"/>
</dbReference>
<proteinExistence type="inferred from homology"/>
<gene>
    <name evidence="5" type="ORF">ACFOY7_07630</name>
</gene>
<reference evidence="6" key="1">
    <citation type="journal article" date="2019" name="Int. J. Syst. Evol. Microbiol.">
        <title>The Global Catalogue of Microorganisms (GCM) 10K type strain sequencing project: providing services to taxonomists for standard genome sequencing and annotation.</title>
        <authorList>
            <consortium name="The Broad Institute Genomics Platform"/>
            <consortium name="The Broad Institute Genome Sequencing Center for Infectious Disease"/>
            <person name="Wu L."/>
            <person name="Ma J."/>
        </authorList>
    </citation>
    <scope>NUCLEOTIDE SEQUENCE [LARGE SCALE GENOMIC DNA]</scope>
    <source>
        <strain evidence="6">CCUG 37865</strain>
    </source>
</reference>
<dbReference type="PANTHER" id="PTHR43976">
    <property type="entry name" value="SHORT CHAIN DEHYDROGENASE"/>
    <property type="match status" value="1"/>
</dbReference>
<dbReference type="InterPro" id="IPR036291">
    <property type="entry name" value="NAD(P)-bd_dom_sf"/>
</dbReference>
<dbReference type="InterPro" id="IPR051911">
    <property type="entry name" value="SDR_oxidoreductase"/>
</dbReference>
<dbReference type="PRINTS" id="PR00080">
    <property type="entry name" value="SDRFAMILY"/>
</dbReference>
<sequence>MKTVLITGANSGFGLLTAIELLKKGHHVIATMRNIVNKDELIEEAEKLGAYDRLSVYQLDVTNLAEIQLVKANIESCYGKLDVLINNAGYCQGGFVSDLALEEWQNQFDVNVHGVLRVTSEMLPLLQRPVKANIINISSVSGMIGFPGLSAYCSSKFALEGFSESLRLELLQENIFVSLIEPGSYQTKIWEKSLSSIDTDEMDTDLKQAVLSYAKKSAHSSPDPIEVARLISRICDKEKVKFRYPIGKGSKLLSTAKRLLPWSLLEKLILRNL</sequence>
<keyword evidence="6" id="KW-1185">Reference proteome</keyword>
<comment type="similarity">
    <text evidence="1 3">Belongs to the short-chain dehydrogenases/reductases (SDR) family.</text>
</comment>
<dbReference type="InterPro" id="IPR020904">
    <property type="entry name" value="Sc_DH/Rdtase_CS"/>
</dbReference>
<dbReference type="Proteomes" id="UP001595882">
    <property type="component" value="Unassembled WGS sequence"/>
</dbReference>
<name>A0ABV8WX50_9BACI</name>
<evidence type="ECO:0000256" key="2">
    <source>
        <dbReference type="ARBA" id="ARBA00023002"/>
    </source>
</evidence>
<dbReference type="Pfam" id="PF00106">
    <property type="entry name" value="adh_short"/>
    <property type="match status" value="1"/>
</dbReference>